<evidence type="ECO:0000313" key="3">
    <source>
        <dbReference type="Proteomes" id="UP000193380"/>
    </source>
</evidence>
<accession>A0A060YP55</accession>
<gene>
    <name evidence="2" type="ORF">GSONMT00039362001</name>
</gene>
<sequence length="144" mass="15582">MSTLTRKDSGDSKSNRTRAGSTGSNSSGKRASESKLKEPVFNTGMRRVTHCKVTVQIYLSRPSKRIGTAEAPKPSVAAVSGRSSAPHTAPDSKNAPDRSVRSTGVRKTPTFTIPLKKSVSHTPLDTPNYRSPVKSPSQYFQICY</sequence>
<dbReference type="STRING" id="8022.A0A060YP55"/>
<feature type="region of interest" description="Disordered" evidence="1">
    <location>
        <begin position="62"/>
        <end position="109"/>
    </location>
</feature>
<feature type="compositionally biased region" description="Polar residues" evidence="1">
    <location>
        <begin position="120"/>
        <end position="136"/>
    </location>
</feature>
<reference evidence="2" key="1">
    <citation type="journal article" date="2014" name="Nat. Commun.">
        <title>The rainbow trout genome provides novel insights into evolution after whole-genome duplication in vertebrates.</title>
        <authorList>
            <person name="Berthelot C."/>
            <person name="Brunet F."/>
            <person name="Chalopin D."/>
            <person name="Juanchich A."/>
            <person name="Bernard M."/>
            <person name="Noel B."/>
            <person name="Bento P."/>
            <person name="Da Silva C."/>
            <person name="Labadie K."/>
            <person name="Alberti A."/>
            <person name="Aury J.M."/>
            <person name="Louis A."/>
            <person name="Dehais P."/>
            <person name="Bardou P."/>
            <person name="Montfort J."/>
            <person name="Klopp C."/>
            <person name="Cabau C."/>
            <person name="Gaspin C."/>
            <person name="Thorgaard G.H."/>
            <person name="Boussaha M."/>
            <person name="Quillet E."/>
            <person name="Guyomard R."/>
            <person name="Galiana D."/>
            <person name="Bobe J."/>
            <person name="Volff J.N."/>
            <person name="Genet C."/>
            <person name="Wincker P."/>
            <person name="Jaillon O."/>
            <person name="Roest Crollius H."/>
            <person name="Guiguen Y."/>
        </authorList>
    </citation>
    <scope>NUCLEOTIDE SEQUENCE [LARGE SCALE GENOMIC DNA]</scope>
</reference>
<proteinExistence type="predicted"/>
<dbReference type="Proteomes" id="UP000193380">
    <property type="component" value="Unassembled WGS sequence"/>
</dbReference>
<feature type="compositionally biased region" description="Polar residues" evidence="1">
    <location>
        <begin position="17"/>
        <end position="29"/>
    </location>
</feature>
<dbReference type="PaxDb" id="8022-A0A060YP55"/>
<feature type="compositionally biased region" description="Basic and acidic residues" evidence="1">
    <location>
        <begin position="1"/>
        <end position="14"/>
    </location>
</feature>
<dbReference type="EMBL" id="FR915338">
    <property type="protein sequence ID" value="CDQ93516.1"/>
    <property type="molecule type" value="Genomic_DNA"/>
</dbReference>
<feature type="region of interest" description="Disordered" evidence="1">
    <location>
        <begin position="117"/>
        <end position="136"/>
    </location>
</feature>
<reference evidence="2" key="2">
    <citation type="submission" date="2014-03" db="EMBL/GenBank/DDBJ databases">
        <authorList>
            <person name="Genoscope - CEA"/>
        </authorList>
    </citation>
    <scope>NUCLEOTIDE SEQUENCE</scope>
</reference>
<protein>
    <submittedName>
        <fullName evidence="2">Uncharacterized protein</fullName>
    </submittedName>
</protein>
<organism evidence="2 3">
    <name type="scientific">Oncorhynchus mykiss</name>
    <name type="common">Rainbow trout</name>
    <name type="synonym">Salmo gairdneri</name>
    <dbReference type="NCBI Taxonomy" id="8022"/>
    <lineage>
        <taxon>Eukaryota</taxon>
        <taxon>Metazoa</taxon>
        <taxon>Chordata</taxon>
        <taxon>Craniata</taxon>
        <taxon>Vertebrata</taxon>
        <taxon>Euteleostomi</taxon>
        <taxon>Actinopterygii</taxon>
        <taxon>Neopterygii</taxon>
        <taxon>Teleostei</taxon>
        <taxon>Protacanthopterygii</taxon>
        <taxon>Salmoniformes</taxon>
        <taxon>Salmonidae</taxon>
        <taxon>Salmoninae</taxon>
        <taxon>Oncorhynchus</taxon>
    </lineage>
</organism>
<evidence type="ECO:0000313" key="2">
    <source>
        <dbReference type="EMBL" id="CDQ93516.1"/>
    </source>
</evidence>
<name>A0A060YP55_ONCMY</name>
<dbReference type="AlphaFoldDB" id="A0A060YP55"/>
<feature type="region of interest" description="Disordered" evidence="1">
    <location>
        <begin position="1"/>
        <end position="43"/>
    </location>
</feature>
<evidence type="ECO:0000256" key="1">
    <source>
        <dbReference type="SAM" id="MobiDB-lite"/>
    </source>
</evidence>